<dbReference type="EMBL" id="VGIY01000056">
    <property type="protein sequence ID" value="MBM3316917.1"/>
    <property type="molecule type" value="Genomic_DNA"/>
</dbReference>
<sequence length="269" mass="29022">MREWMIRMACLGAGLALALPAQADFGLTPGGGFEIGPARGARIAPGAGTAMRAPSAATLAHGAPHQRVEAGAASRLEAIGASLLLPGLGHRAVGRERRGRTFMVADAALLVGIAVGQAQGYVRKKGYIDYAEDFAGVGDIGGKPDWYYRNLGQYRSSDAYVHDVARTARAIHGDDLAARDDYVARNSPAADEAWTWRSDADRREFRERRKASRDAYRRASLFLGAALFNRLLSAVDAARLASRPRLAGALEWRMDESGAHYPCLAWSLR</sequence>
<evidence type="ECO:0000313" key="2">
    <source>
        <dbReference type="EMBL" id="MBM3316917.1"/>
    </source>
</evidence>
<dbReference type="AlphaFoldDB" id="A0A937XAN7"/>
<evidence type="ECO:0000313" key="3">
    <source>
        <dbReference type="Proteomes" id="UP000748308"/>
    </source>
</evidence>
<comment type="caution">
    <text evidence="2">The sequence shown here is derived from an EMBL/GenBank/DDBJ whole genome shotgun (WGS) entry which is preliminary data.</text>
</comment>
<feature type="signal peptide" evidence="1">
    <location>
        <begin position="1"/>
        <end position="23"/>
    </location>
</feature>
<organism evidence="2 3">
    <name type="scientific">Eiseniibacteriota bacterium</name>
    <dbReference type="NCBI Taxonomy" id="2212470"/>
    <lineage>
        <taxon>Bacteria</taxon>
        <taxon>Candidatus Eiseniibacteriota</taxon>
    </lineage>
</organism>
<proteinExistence type="predicted"/>
<reference evidence="2" key="1">
    <citation type="submission" date="2019-03" db="EMBL/GenBank/DDBJ databases">
        <title>Lake Tanganyika Metagenome-Assembled Genomes (MAGs).</title>
        <authorList>
            <person name="Tran P."/>
        </authorList>
    </citation>
    <scope>NUCLEOTIDE SEQUENCE</scope>
    <source>
        <strain evidence="2">M_DeepCast_400m_m2_100</strain>
    </source>
</reference>
<feature type="chain" id="PRO_5036714011" description="DUF5683 domain-containing protein" evidence="1">
    <location>
        <begin position="24"/>
        <end position="269"/>
    </location>
</feature>
<accession>A0A937XAN7</accession>
<gene>
    <name evidence="2" type="ORF">FJY75_03600</name>
</gene>
<evidence type="ECO:0008006" key="4">
    <source>
        <dbReference type="Google" id="ProtNLM"/>
    </source>
</evidence>
<keyword evidence="1" id="KW-0732">Signal</keyword>
<dbReference type="Proteomes" id="UP000748308">
    <property type="component" value="Unassembled WGS sequence"/>
</dbReference>
<protein>
    <recommendedName>
        <fullName evidence="4">DUF5683 domain-containing protein</fullName>
    </recommendedName>
</protein>
<name>A0A937XAN7_UNCEI</name>
<evidence type="ECO:0000256" key="1">
    <source>
        <dbReference type="SAM" id="SignalP"/>
    </source>
</evidence>